<keyword evidence="1" id="KW-0732">Signal</keyword>
<organism evidence="2 3">
    <name type="scientific">Lentilactobacillus parafarraginis F0439</name>
    <dbReference type="NCBI Taxonomy" id="797515"/>
    <lineage>
        <taxon>Bacteria</taxon>
        <taxon>Bacillati</taxon>
        <taxon>Bacillota</taxon>
        <taxon>Bacilli</taxon>
        <taxon>Lactobacillales</taxon>
        <taxon>Lactobacillaceae</taxon>
        <taxon>Lentilactobacillus</taxon>
    </lineage>
</organism>
<feature type="signal peptide" evidence="1">
    <location>
        <begin position="1"/>
        <end position="34"/>
    </location>
</feature>
<sequence length="145" mass="15685">MIFMNMTRFTARLTLVVGATFGSLLFMAAQPTQAATWHKGTPSNVRGTWKTKKLKVNTGSTSLTAYDQVTIGKTSLADYSYTGSSRVGIKGTSAKYATVGKYTYVIKVKIAKGVYGTLHVKKQSSKVLVIGNGTKNVNPAKYYKA</sequence>
<comment type="caution">
    <text evidence="2">The sequence shown here is derived from an EMBL/GenBank/DDBJ whole genome shotgun (WGS) entry which is preliminary data.</text>
</comment>
<dbReference type="Proteomes" id="UP000004625">
    <property type="component" value="Unassembled WGS sequence"/>
</dbReference>
<name>G9ZLS6_9LACO</name>
<evidence type="ECO:0008006" key="4">
    <source>
        <dbReference type="Google" id="ProtNLM"/>
    </source>
</evidence>
<reference evidence="2 3" key="1">
    <citation type="submission" date="2011-09" db="EMBL/GenBank/DDBJ databases">
        <authorList>
            <person name="Weinstock G."/>
            <person name="Sodergren E."/>
            <person name="Clifton S."/>
            <person name="Fulton L."/>
            <person name="Fulton B."/>
            <person name="Courtney L."/>
            <person name="Fronick C."/>
            <person name="Harrison M."/>
            <person name="Strong C."/>
            <person name="Farmer C."/>
            <person name="Delahaunty K."/>
            <person name="Markovic C."/>
            <person name="Hall O."/>
            <person name="Minx P."/>
            <person name="Tomlinson C."/>
            <person name="Mitreva M."/>
            <person name="Hou S."/>
            <person name="Chen J."/>
            <person name="Wollam A."/>
            <person name="Pepin K.H."/>
            <person name="Johnson M."/>
            <person name="Bhonagiri V."/>
            <person name="Zhang X."/>
            <person name="Suruliraj S."/>
            <person name="Warren W."/>
            <person name="Chinwalla A."/>
            <person name="Mardis E.R."/>
            <person name="Wilson R.K."/>
        </authorList>
    </citation>
    <scope>NUCLEOTIDE SEQUENCE [LARGE SCALE GENOMIC DNA]</scope>
    <source>
        <strain evidence="2 3">F0439</strain>
    </source>
</reference>
<dbReference type="AlphaFoldDB" id="G9ZLS6"/>
<gene>
    <name evidence="2" type="ORF">HMPREF9103_00674</name>
</gene>
<dbReference type="EMBL" id="AGEY01000029">
    <property type="protein sequence ID" value="EHM00159.1"/>
    <property type="molecule type" value="Genomic_DNA"/>
</dbReference>
<evidence type="ECO:0000313" key="2">
    <source>
        <dbReference type="EMBL" id="EHM00159.1"/>
    </source>
</evidence>
<keyword evidence="3" id="KW-1185">Reference proteome</keyword>
<dbReference type="PATRIC" id="fig|797515.3.peg.624"/>
<dbReference type="eggNOG" id="ENOG50319WP">
    <property type="taxonomic scope" value="Bacteria"/>
</dbReference>
<accession>G9ZLS6</accession>
<dbReference type="HOGENOM" id="CLU_1784393_0_0_9"/>
<proteinExistence type="predicted"/>
<feature type="chain" id="PRO_5003529976" description="DUF5626 domain-containing protein" evidence="1">
    <location>
        <begin position="35"/>
        <end position="145"/>
    </location>
</feature>
<evidence type="ECO:0000313" key="3">
    <source>
        <dbReference type="Proteomes" id="UP000004625"/>
    </source>
</evidence>
<evidence type="ECO:0000256" key="1">
    <source>
        <dbReference type="SAM" id="SignalP"/>
    </source>
</evidence>
<protein>
    <recommendedName>
        <fullName evidence="4">DUF5626 domain-containing protein</fullName>
    </recommendedName>
</protein>
<dbReference type="STRING" id="797515.HMPREF9103_00674"/>